<gene>
    <name evidence="1" type="ORF">I2F25_02760</name>
</gene>
<proteinExistence type="predicted"/>
<evidence type="ECO:0008006" key="3">
    <source>
        <dbReference type="Google" id="ProtNLM"/>
    </source>
</evidence>
<sequence length="65" mass="7410">MNFSFNFDSKKQKDHIDESAKNLSAAVESYKKAVQDGAAQYNETRKKAEEHINGGTRITKHRINL</sequence>
<evidence type="ECO:0000313" key="2">
    <source>
        <dbReference type="Proteomes" id="UP001339883"/>
    </source>
</evidence>
<evidence type="ECO:0000313" key="1">
    <source>
        <dbReference type="EMBL" id="MEB5475988.1"/>
    </source>
</evidence>
<name>A0ABU6DRF2_9GAMM</name>
<organism evidence="1 2">
    <name type="scientific">Acinetobacter pollinis</name>
    <dbReference type="NCBI Taxonomy" id="2605270"/>
    <lineage>
        <taxon>Bacteria</taxon>
        <taxon>Pseudomonadati</taxon>
        <taxon>Pseudomonadota</taxon>
        <taxon>Gammaproteobacteria</taxon>
        <taxon>Moraxellales</taxon>
        <taxon>Moraxellaceae</taxon>
        <taxon>Acinetobacter</taxon>
    </lineage>
</organism>
<protein>
    <recommendedName>
        <fullName evidence="3">Antitoxin</fullName>
    </recommendedName>
</protein>
<dbReference type="RefSeq" id="WP_325774567.1">
    <property type="nucleotide sequence ID" value="NZ_VTDN01000002.1"/>
</dbReference>
<reference evidence="1 2" key="1">
    <citation type="submission" date="2019-08" db="EMBL/GenBank/DDBJ databases">
        <title>Five species of Acinetobacter isolated from floral nectar and animal pollinators.</title>
        <authorList>
            <person name="Hendry T.A."/>
        </authorList>
    </citation>
    <scope>NUCLEOTIDE SEQUENCE [LARGE SCALE GENOMIC DNA]</scope>
    <source>
        <strain evidence="1 2">MD18.27</strain>
    </source>
</reference>
<dbReference type="EMBL" id="VTDN01000002">
    <property type="protein sequence ID" value="MEB5475988.1"/>
    <property type="molecule type" value="Genomic_DNA"/>
</dbReference>
<dbReference type="Proteomes" id="UP001339883">
    <property type="component" value="Unassembled WGS sequence"/>
</dbReference>
<keyword evidence="2" id="KW-1185">Reference proteome</keyword>
<accession>A0ABU6DRF2</accession>
<comment type="caution">
    <text evidence="1">The sequence shown here is derived from an EMBL/GenBank/DDBJ whole genome shotgun (WGS) entry which is preliminary data.</text>
</comment>